<gene>
    <name evidence="1" type="ORF">TGEB3V08_LOCUS1604</name>
</gene>
<reference evidence="1" key="1">
    <citation type="submission" date="2020-11" db="EMBL/GenBank/DDBJ databases">
        <authorList>
            <person name="Tran Van P."/>
        </authorList>
    </citation>
    <scope>NUCLEOTIDE SEQUENCE</scope>
</reference>
<name>A0A7R9JQF0_TIMGE</name>
<proteinExistence type="predicted"/>
<dbReference type="AlphaFoldDB" id="A0A7R9JQF0"/>
<sequence>MVAKGTGELAGLSDLIDKVFRLLVPSWCDVLRRCAIQCAVCGTSACFTLVRCSSSVCRSVCLSGIRRFASWLGAKCGDRDFIVIFAPRLGINYDDMGFYSPRLSTNYNDIGFYTVDYADVDPCIPYAGKHGGGKNNFVSGVVLEAMERHVALLSLPYPSSGTVLLPPDVVSVGIYFTGNSWNFENIMLIVDDSMCLWTRGLLQPCDWTDVPSSTCDHFAGVISHQGCNISGRLVQSPAAGFCLYKSNWRLSLNGEPPWTADSTCHCLPSCDRS</sequence>
<accession>A0A7R9JQF0</accession>
<organism evidence="1">
    <name type="scientific">Timema genevievae</name>
    <name type="common">Walking stick</name>
    <dbReference type="NCBI Taxonomy" id="629358"/>
    <lineage>
        <taxon>Eukaryota</taxon>
        <taxon>Metazoa</taxon>
        <taxon>Ecdysozoa</taxon>
        <taxon>Arthropoda</taxon>
        <taxon>Hexapoda</taxon>
        <taxon>Insecta</taxon>
        <taxon>Pterygota</taxon>
        <taxon>Neoptera</taxon>
        <taxon>Polyneoptera</taxon>
        <taxon>Phasmatodea</taxon>
        <taxon>Timematodea</taxon>
        <taxon>Timematoidea</taxon>
        <taxon>Timematidae</taxon>
        <taxon>Timema</taxon>
    </lineage>
</organism>
<dbReference type="EMBL" id="OE839486">
    <property type="protein sequence ID" value="CAD7587402.1"/>
    <property type="molecule type" value="Genomic_DNA"/>
</dbReference>
<protein>
    <submittedName>
        <fullName evidence="1">Uncharacterized protein</fullName>
    </submittedName>
</protein>
<evidence type="ECO:0000313" key="1">
    <source>
        <dbReference type="EMBL" id="CAD7587402.1"/>
    </source>
</evidence>